<dbReference type="SMART" id="SM00833">
    <property type="entry name" value="CobW_C"/>
    <property type="match status" value="1"/>
</dbReference>
<evidence type="ECO:0000313" key="3">
    <source>
        <dbReference type="EMBL" id="CEK28119.1"/>
    </source>
</evidence>
<dbReference type="Pfam" id="PF02492">
    <property type="entry name" value="cobW"/>
    <property type="match status" value="1"/>
</dbReference>
<dbReference type="PANTHER" id="PTHR13748">
    <property type="entry name" value="COBW-RELATED"/>
    <property type="match status" value="1"/>
</dbReference>
<dbReference type="PANTHER" id="PTHR13748:SF46">
    <property type="entry name" value="ZINC CHAPERONE YEIR"/>
    <property type="match status" value="1"/>
</dbReference>
<dbReference type="InterPro" id="IPR003495">
    <property type="entry name" value="CobW/HypB/UreG_nucleotide-bd"/>
</dbReference>
<gene>
    <name evidence="4" type="primary">yjiA</name>
    <name evidence="3" type="ORF">CSF007_11885</name>
    <name evidence="4" type="ORF">NCTC10476_03447</name>
</gene>
<name>A0A085U4Q3_YERRU</name>
<dbReference type="CDD" id="cd03112">
    <property type="entry name" value="CobW-like"/>
    <property type="match status" value="1"/>
</dbReference>
<evidence type="ECO:0000313" key="5">
    <source>
        <dbReference type="Proteomes" id="UP000255169"/>
    </source>
</evidence>
<proteinExistence type="predicted"/>
<evidence type="ECO:0000313" key="4">
    <source>
        <dbReference type="EMBL" id="SUQ37324.1"/>
    </source>
</evidence>
<dbReference type="AlphaFoldDB" id="A0A085U4Q3"/>
<dbReference type="InterPro" id="IPR011629">
    <property type="entry name" value="CobW-like_C"/>
</dbReference>
<dbReference type="Proteomes" id="UP000255169">
    <property type="component" value="Unassembled WGS sequence"/>
</dbReference>
<evidence type="ECO:0000256" key="1">
    <source>
        <dbReference type="ARBA" id="ARBA00045658"/>
    </source>
</evidence>
<protein>
    <submittedName>
        <fullName evidence="3">Metal chaperone involved in Zn homeostasis</fullName>
    </submittedName>
    <submittedName>
        <fullName evidence="4">Putative cobalamin synthesis protein</fullName>
    </submittedName>
</protein>
<dbReference type="InterPro" id="IPR051316">
    <property type="entry name" value="Zinc-reg_GTPase_activator"/>
</dbReference>
<organism evidence="3">
    <name type="scientific">Yersinia ruckeri</name>
    <dbReference type="NCBI Taxonomy" id="29486"/>
    <lineage>
        <taxon>Bacteria</taxon>
        <taxon>Pseudomonadati</taxon>
        <taxon>Pseudomonadota</taxon>
        <taxon>Gammaproteobacteria</taxon>
        <taxon>Enterobacterales</taxon>
        <taxon>Yersiniaceae</taxon>
        <taxon>Yersinia</taxon>
    </lineage>
</organism>
<accession>A0A085U4Q3</accession>
<reference evidence="3" key="1">
    <citation type="journal article" date="2015" name="Genome Announc.">
        <title>Complete Genome Sequence of Yersinia ruckeri Strain CSF007-82, Etiologic Agent of Red Mouth Disease in Salmonid Fish.</title>
        <authorList>
            <person name="Nelson M.C."/>
            <person name="LaPatra S.E."/>
            <person name="Welch T.J."/>
            <person name="Graf J."/>
        </authorList>
    </citation>
    <scope>NUCLEOTIDE SEQUENCE</scope>
    <source>
        <strain evidence="3">CSF007-82</strain>
    </source>
</reference>
<reference evidence="4 5" key="2">
    <citation type="submission" date="2018-06" db="EMBL/GenBank/DDBJ databases">
        <authorList>
            <consortium name="Pathogen Informatics"/>
            <person name="Doyle S."/>
        </authorList>
    </citation>
    <scope>NUCLEOTIDE SEQUENCE [LARGE SCALE GENOMIC DNA]</scope>
    <source>
        <strain evidence="4 5">NCTC10476</strain>
    </source>
</reference>
<dbReference type="GeneID" id="66880039"/>
<dbReference type="EMBL" id="LN681231">
    <property type="protein sequence ID" value="CEK28119.1"/>
    <property type="molecule type" value="Genomic_DNA"/>
</dbReference>
<dbReference type="SUPFAM" id="SSF52540">
    <property type="entry name" value="P-loop containing nucleoside triphosphate hydrolases"/>
    <property type="match status" value="1"/>
</dbReference>
<dbReference type="KEGG" id="yrb:UGYR_04195"/>
<dbReference type="GO" id="GO:0005737">
    <property type="term" value="C:cytoplasm"/>
    <property type="evidence" value="ECO:0007669"/>
    <property type="project" value="TreeGrafter"/>
</dbReference>
<dbReference type="eggNOG" id="COG0523">
    <property type="taxonomic scope" value="Bacteria"/>
</dbReference>
<comment type="function">
    <text evidence="1">Zinc chaperone that directly transfers zinc cofactor to target proteins, thereby activating them. Zinc is transferred from the CXCC motif in the GTPase domain to the zinc binding site in target proteins in a process requiring GTP hydrolysis.</text>
</comment>
<sequence>MTKTNLITGFLGSGKTTTIRHLLSQKPEHEKWAVLVNEFGEIGIDGALLAESGAILKEIPGGCLCCVNGLPMQVGLNMLLQQAKPDRLLIEPTGLGHPKKILSLLTSDVYQPWIDLNATLCLLDARQLHDSRYMENENFRDQLAAADVIIANKRDTYTESDRQALATWQQTHGCLRPIFSAEAGNIDVSLLDIEHSNTSELPDAAHHHPHQQPQSKGLAALSLKNNDPWRRALNQGQGYHSCGWIFHSDAVFDTIPLLEWVRLSPVERVKGVMRITEGALVVNRQGNDLQIETRPTPPPDSRIEVITSNESDWNLLQSNLLKIRLHK</sequence>
<dbReference type="OrthoDB" id="9808822at2"/>
<dbReference type="Gene3D" id="3.40.50.300">
    <property type="entry name" value="P-loop containing nucleotide triphosphate hydrolases"/>
    <property type="match status" value="1"/>
</dbReference>
<dbReference type="InterPro" id="IPR027417">
    <property type="entry name" value="P-loop_NTPase"/>
</dbReference>
<dbReference type="EMBL" id="UHJG01000002">
    <property type="protein sequence ID" value="SUQ37324.1"/>
    <property type="molecule type" value="Genomic_DNA"/>
</dbReference>
<dbReference type="Pfam" id="PF07683">
    <property type="entry name" value="CobW_C"/>
    <property type="match status" value="1"/>
</dbReference>
<dbReference type="RefSeq" id="WP_038244158.1">
    <property type="nucleotide sequence ID" value="NZ_CABIHR010000043.1"/>
</dbReference>
<feature type="domain" description="CobW C-terminal" evidence="2">
    <location>
        <begin position="241"/>
        <end position="324"/>
    </location>
</feature>
<dbReference type="PATRIC" id="fig|29486.44.peg.2579"/>
<evidence type="ECO:0000259" key="2">
    <source>
        <dbReference type="SMART" id="SM00833"/>
    </source>
</evidence>
<keyword evidence="5" id="KW-1185">Reference proteome</keyword>
<dbReference type="STRING" id="29486.UGYR_04195"/>